<protein>
    <submittedName>
        <fullName evidence="2">Cysteine desulfurase</fullName>
        <ecNumber evidence="2">4.4.1.16</ecNumber>
    </submittedName>
</protein>
<dbReference type="GO" id="GO:0009000">
    <property type="term" value="F:selenocysteine lyase activity"/>
    <property type="evidence" value="ECO:0007669"/>
    <property type="project" value="UniProtKB-EC"/>
</dbReference>
<sequence length="414" mass="43739">MPARYDAARVRGLYTGLSDGWTYLNAHDTPQLAERVAAGVARSFRMSTAVASFDVPTGTHSARPEAGRLEGHNLVDSARIAVADLVGASADRVVLGPSLPALYQALAQVISPLLRSNSSVVLSRLDPPVLARAFRGIDAEVRWAEPDLGTGELPAYQFAELVDGSTRLVSLSASHELLGTVAPAEEIFDIVHEKSRAWTLLDVSSLAPYRPIDADELDADILGIDLAELGGPQVAALIFRDTKMFRRIDALSPERENSGAGQLETPVSAGLAGGVGPLADHLADLVAGQKGSRRRRIVSSMTSLQGYLDGLGHDLYTFLGTLPAVHILGVTGEAAADATDNRLPRISFAVRGVPAETVHQRLFDNGLVTTLSPRTPLLTNMGVDEIGGAVTVALGPFNTSADVEHLTRVLASLA</sequence>
<dbReference type="PANTHER" id="PTHR43586">
    <property type="entry name" value="CYSTEINE DESULFURASE"/>
    <property type="match status" value="1"/>
</dbReference>
<feature type="domain" description="Aminotransferase class V" evidence="1">
    <location>
        <begin position="73"/>
        <end position="224"/>
    </location>
</feature>
<dbReference type="EC" id="4.4.1.16" evidence="2"/>
<accession>A0ABY7U4Y9</accession>
<dbReference type="EMBL" id="CP063189">
    <property type="protein sequence ID" value="WCZ31584.1"/>
    <property type="molecule type" value="Genomic_DNA"/>
</dbReference>
<dbReference type="Gene3D" id="3.90.1150.10">
    <property type="entry name" value="Aspartate Aminotransferase, domain 1"/>
    <property type="match status" value="1"/>
</dbReference>
<dbReference type="PANTHER" id="PTHR43586:SF21">
    <property type="entry name" value="PYRIDOXAL PHOSPHATE (PLP)-DEPENDENT ASPARTATE AMINOTRANSFERASE SUPERFAMILY"/>
    <property type="match status" value="1"/>
</dbReference>
<dbReference type="Proteomes" id="UP001220064">
    <property type="component" value="Chromosome"/>
</dbReference>
<dbReference type="Pfam" id="PF00266">
    <property type="entry name" value="Aminotran_5"/>
    <property type="match status" value="1"/>
</dbReference>
<dbReference type="SUPFAM" id="SSF53383">
    <property type="entry name" value="PLP-dependent transferases"/>
    <property type="match status" value="1"/>
</dbReference>
<evidence type="ECO:0000313" key="2">
    <source>
        <dbReference type="EMBL" id="WCZ31584.1"/>
    </source>
</evidence>
<dbReference type="InterPro" id="IPR015422">
    <property type="entry name" value="PyrdxlP-dep_Trfase_small"/>
</dbReference>
<evidence type="ECO:0000313" key="3">
    <source>
        <dbReference type="Proteomes" id="UP001220064"/>
    </source>
</evidence>
<reference evidence="2 3" key="1">
    <citation type="submission" date="2020-10" db="EMBL/GenBank/DDBJ databases">
        <title>Complete genome sequence of Corynebacterium massiliense DSM 45435, type strain of Corynebacterium massiliense.</title>
        <authorList>
            <person name="Busche T."/>
            <person name="Kalinowski J."/>
            <person name="Ruckert C."/>
        </authorList>
    </citation>
    <scope>NUCLEOTIDE SEQUENCE [LARGE SCALE GENOMIC DNA]</scope>
    <source>
        <strain evidence="2 3">DSM 45435</strain>
    </source>
</reference>
<dbReference type="InterPro" id="IPR000192">
    <property type="entry name" value="Aminotrans_V_dom"/>
</dbReference>
<dbReference type="InterPro" id="IPR015424">
    <property type="entry name" value="PyrdxlP-dep_Trfase"/>
</dbReference>
<organism evidence="2 3">
    <name type="scientific">Corynebacterium massiliense DSM 45435</name>
    <dbReference type="NCBI Taxonomy" id="1121364"/>
    <lineage>
        <taxon>Bacteria</taxon>
        <taxon>Bacillati</taxon>
        <taxon>Actinomycetota</taxon>
        <taxon>Actinomycetes</taxon>
        <taxon>Mycobacteriales</taxon>
        <taxon>Corynebacteriaceae</taxon>
        <taxon>Corynebacterium</taxon>
    </lineage>
</organism>
<proteinExistence type="predicted"/>
<keyword evidence="2" id="KW-0456">Lyase</keyword>
<keyword evidence="3" id="KW-1185">Reference proteome</keyword>
<dbReference type="InterPro" id="IPR015421">
    <property type="entry name" value="PyrdxlP-dep_Trfase_major"/>
</dbReference>
<evidence type="ECO:0000259" key="1">
    <source>
        <dbReference type="Pfam" id="PF00266"/>
    </source>
</evidence>
<name>A0ABY7U4Y9_9CORY</name>
<gene>
    <name evidence="2" type="primary">sufS</name>
    <name evidence="2" type="ORF">CMASS_00565</name>
</gene>
<dbReference type="RefSeq" id="WP_022863199.1">
    <property type="nucleotide sequence ID" value="NZ_ATVG01000007.1"/>
</dbReference>
<dbReference type="Gene3D" id="3.40.640.10">
    <property type="entry name" value="Type I PLP-dependent aspartate aminotransferase-like (Major domain)"/>
    <property type="match status" value="1"/>
</dbReference>